<evidence type="ECO:0000313" key="10">
    <source>
        <dbReference type="Proteomes" id="UP000063964"/>
    </source>
</evidence>
<dbReference type="EC" id="3.1.11.6" evidence="5"/>
<feature type="domain" description="Exonuclease VII large subunit C-terminal" evidence="7">
    <location>
        <begin position="138"/>
        <end position="451"/>
    </location>
</feature>
<dbReference type="NCBIfam" id="TIGR00237">
    <property type="entry name" value="xseA"/>
    <property type="match status" value="1"/>
</dbReference>
<comment type="function">
    <text evidence="5">Bidirectionally degrades single-stranded DNA into large acid-insoluble oligonucleotides, which are then degraded further into small acid-soluble oligonucleotides.</text>
</comment>
<dbReference type="Pfam" id="PF13742">
    <property type="entry name" value="tRNA_anti_2"/>
    <property type="match status" value="1"/>
</dbReference>
<dbReference type="PANTHER" id="PTHR30008:SF0">
    <property type="entry name" value="EXODEOXYRIBONUCLEASE 7 LARGE SUBUNIT"/>
    <property type="match status" value="1"/>
</dbReference>
<evidence type="ECO:0000313" key="9">
    <source>
        <dbReference type="EMBL" id="AMD93415.1"/>
    </source>
</evidence>
<gene>
    <name evidence="5" type="primary">xseA</name>
    <name evidence="9" type="ORF">AXF15_10110</name>
</gene>
<keyword evidence="10" id="KW-1185">Reference proteome</keyword>
<dbReference type="PANTHER" id="PTHR30008">
    <property type="entry name" value="EXODEOXYRIBONUCLEASE 7 LARGE SUBUNIT"/>
    <property type="match status" value="1"/>
</dbReference>
<dbReference type="RefSeq" id="WP_066606877.1">
    <property type="nucleotide sequence ID" value="NZ_CP014230.1"/>
</dbReference>
<evidence type="ECO:0000256" key="3">
    <source>
        <dbReference type="ARBA" id="ARBA00022801"/>
    </source>
</evidence>
<name>A0A0X8JR75_9BACT</name>
<proteinExistence type="inferred from homology"/>
<sequence length="457" mass="49851">MHIFTVRTLTQAVKDVLEGEFPFVWVRGQITNLSAPPSGHVYFSLRDEEAVLNVVWFKGARPGGGGGERINPLTGEVETGEPLKLADGLEVLVAGRMNVYPPRGVYQLVAELVQEQGMGELAVAFEAMKAKLAARGFFDADRKLVLPGNPRRVAVITAPQGAALQDFLRVAGDRGYGCTVRLYPSLVQGEAAPARIAAALDQADGDGWAEVIVLIRGGGSLEDLWAFNTETVAEAIFRARVPVLTGVGHEVDTTIADFVADLRAATPSHAAQLLWTERAVLRQRADESFLALDRGIRRFLAAREIVLEAGKHRLMRHSPARHVERGAFELERLEGRLRQVIRNMMDKRLADLALTGERLRREFGPARMLALRAELDRSRAALDQAAAGFLRARETAALSLDGRLAALDPQAPLARGYALVRDGRGRFVRSCSDVADGDDIRVRVADGEFGARVTEAE</sequence>
<comment type="similarity">
    <text evidence="5 6">Belongs to the XseA family.</text>
</comment>
<feature type="domain" description="OB-fold nucleic acid binding" evidence="8">
    <location>
        <begin position="4"/>
        <end position="113"/>
    </location>
</feature>
<dbReference type="GO" id="GO:0008855">
    <property type="term" value="F:exodeoxyribonuclease VII activity"/>
    <property type="evidence" value="ECO:0007669"/>
    <property type="project" value="UniProtKB-UniRule"/>
</dbReference>
<dbReference type="GO" id="GO:0009318">
    <property type="term" value="C:exodeoxyribonuclease VII complex"/>
    <property type="evidence" value="ECO:0007669"/>
    <property type="project" value="UniProtKB-UniRule"/>
</dbReference>
<evidence type="ECO:0000256" key="1">
    <source>
        <dbReference type="ARBA" id="ARBA00022490"/>
    </source>
</evidence>
<evidence type="ECO:0000259" key="8">
    <source>
        <dbReference type="Pfam" id="PF13742"/>
    </source>
</evidence>
<comment type="catalytic activity">
    <reaction evidence="5 6">
        <text>Exonucleolytic cleavage in either 5'- to 3'- or 3'- to 5'-direction to yield nucleoside 5'-phosphates.</text>
        <dbReference type="EC" id="3.1.11.6"/>
    </reaction>
</comment>
<dbReference type="InterPro" id="IPR025824">
    <property type="entry name" value="OB-fold_nuc-bd_dom"/>
</dbReference>
<keyword evidence="2 5" id="KW-0540">Nuclease</keyword>
<keyword evidence="4 5" id="KW-0269">Exonuclease</keyword>
<dbReference type="HAMAP" id="MF_00378">
    <property type="entry name" value="Exonuc_7_L"/>
    <property type="match status" value="1"/>
</dbReference>
<evidence type="ECO:0000256" key="2">
    <source>
        <dbReference type="ARBA" id="ARBA00022722"/>
    </source>
</evidence>
<keyword evidence="1 5" id="KW-0963">Cytoplasm</keyword>
<dbReference type="AlphaFoldDB" id="A0A0X8JR75"/>
<dbReference type="InterPro" id="IPR020579">
    <property type="entry name" value="Exonuc_VII_lsu_C"/>
</dbReference>
<organism evidence="9 10">
    <name type="scientific">Desulfomicrobium orale DSM 12838</name>
    <dbReference type="NCBI Taxonomy" id="888061"/>
    <lineage>
        <taxon>Bacteria</taxon>
        <taxon>Pseudomonadati</taxon>
        <taxon>Thermodesulfobacteriota</taxon>
        <taxon>Desulfovibrionia</taxon>
        <taxon>Desulfovibrionales</taxon>
        <taxon>Desulfomicrobiaceae</taxon>
        <taxon>Desulfomicrobium</taxon>
    </lineage>
</organism>
<evidence type="ECO:0000256" key="5">
    <source>
        <dbReference type="HAMAP-Rule" id="MF_00378"/>
    </source>
</evidence>
<comment type="subcellular location">
    <subcellularLocation>
        <location evidence="5 6">Cytoplasm</location>
    </subcellularLocation>
</comment>
<evidence type="ECO:0000259" key="7">
    <source>
        <dbReference type="Pfam" id="PF02601"/>
    </source>
</evidence>
<comment type="subunit">
    <text evidence="5">Heterooligomer composed of large and small subunits.</text>
</comment>
<dbReference type="EMBL" id="CP014230">
    <property type="protein sequence ID" value="AMD93415.1"/>
    <property type="molecule type" value="Genomic_DNA"/>
</dbReference>
<keyword evidence="3 5" id="KW-0378">Hydrolase</keyword>
<protein>
    <recommendedName>
        <fullName evidence="5">Exodeoxyribonuclease 7 large subunit</fullName>
        <ecNumber evidence="5">3.1.11.6</ecNumber>
    </recommendedName>
    <alternativeName>
        <fullName evidence="5">Exodeoxyribonuclease VII large subunit</fullName>
        <shortName evidence="5">Exonuclease VII large subunit</shortName>
    </alternativeName>
</protein>
<dbReference type="KEGG" id="doa:AXF15_10110"/>
<reference evidence="10" key="1">
    <citation type="submission" date="2016-02" db="EMBL/GenBank/DDBJ databases">
        <authorList>
            <person name="Holder M.E."/>
            <person name="Ajami N.J."/>
            <person name="Petrosino J.F."/>
        </authorList>
    </citation>
    <scope>NUCLEOTIDE SEQUENCE [LARGE SCALE GENOMIC DNA]</scope>
    <source>
        <strain evidence="10">DSM 12838</strain>
    </source>
</reference>
<dbReference type="GO" id="GO:0003676">
    <property type="term" value="F:nucleic acid binding"/>
    <property type="evidence" value="ECO:0007669"/>
    <property type="project" value="InterPro"/>
</dbReference>
<dbReference type="GO" id="GO:0005737">
    <property type="term" value="C:cytoplasm"/>
    <property type="evidence" value="ECO:0007669"/>
    <property type="project" value="UniProtKB-SubCell"/>
</dbReference>
<dbReference type="Pfam" id="PF02601">
    <property type="entry name" value="Exonuc_VII_L"/>
    <property type="match status" value="1"/>
</dbReference>
<dbReference type="OrthoDB" id="9802795at2"/>
<dbReference type="STRING" id="888061.AXF15_10110"/>
<evidence type="ECO:0000256" key="4">
    <source>
        <dbReference type="ARBA" id="ARBA00022839"/>
    </source>
</evidence>
<accession>A0A0X8JR75</accession>
<evidence type="ECO:0000256" key="6">
    <source>
        <dbReference type="RuleBase" id="RU004355"/>
    </source>
</evidence>
<dbReference type="Proteomes" id="UP000063964">
    <property type="component" value="Chromosome"/>
</dbReference>
<dbReference type="GO" id="GO:0006308">
    <property type="term" value="P:DNA catabolic process"/>
    <property type="evidence" value="ECO:0007669"/>
    <property type="project" value="UniProtKB-UniRule"/>
</dbReference>
<dbReference type="InterPro" id="IPR003753">
    <property type="entry name" value="Exonuc_VII_L"/>
</dbReference>
<dbReference type="CDD" id="cd04489">
    <property type="entry name" value="ExoVII_LU_OBF"/>
    <property type="match status" value="1"/>
</dbReference>